<organism evidence="3 5">
    <name type="scientific">Intestinimonas butyriciproducens</name>
    <dbReference type="NCBI Taxonomy" id="1297617"/>
    <lineage>
        <taxon>Bacteria</taxon>
        <taxon>Bacillati</taxon>
        <taxon>Bacillota</taxon>
        <taxon>Clostridia</taxon>
        <taxon>Eubacteriales</taxon>
        <taxon>Intestinimonas</taxon>
    </lineage>
</organism>
<dbReference type="InterPro" id="IPR008988">
    <property type="entry name" value="Transcriptional_repressor_C"/>
</dbReference>
<dbReference type="PANTHER" id="PTHR43151:SF1">
    <property type="entry name" value="SSR2333 PROTEIN"/>
    <property type="match status" value="1"/>
</dbReference>
<dbReference type="InterPro" id="IPR007167">
    <property type="entry name" value="Fe-transptr_FeoA-like"/>
</dbReference>
<dbReference type="InterPro" id="IPR038157">
    <property type="entry name" value="FeoA_core_dom"/>
</dbReference>
<dbReference type="PATRIC" id="fig|1297617.4.peg.1850"/>
<reference evidence="3 5" key="1">
    <citation type="journal article" date="2015" name="Nat. Commun.">
        <title>Production of butyrate from lysine and the Amadori product fructoselysine by a human gut commensal.</title>
        <authorList>
            <person name="Bui T.P."/>
            <person name="Ritari J."/>
            <person name="Boeren S."/>
            <person name="de Waard P."/>
            <person name="Plugge C.M."/>
            <person name="de Vos W.M."/>
        </authorList>
    </citation>
    <scope>NUCLEOTIDE SEQUENCE [LARGE SCALE GENOMIC DNA]</scope>
    <source>
        <strain evidence="3 5">AF211</strain>
    </source>
</reference>
<evidence type="ECO:0000313" key="6">
    <source>
        <dbReference type="Proteomes" id="UP000245778"/>
    </source>
</evidence>
<protein>
    <submittedName>
        <fullName evidence="4">Ferrous iron transport protein A</fullName>
    </submittedName>
</protein>
<dbReference type="EMBL" id="CP011307">
    <property type="protein sequence ID" value="ALP94192.1"/>
    <property type="molecule type" value="Genomic_DNA"/>
</dbReference>
<dbReference type="RefSeq" id="WP_033118986.1">
    <property type="nucleotide sequence ID" value="NZ_CALICV010000146.1"/>
</dbReference>
<evidence type="ECO:0000259" key="2">
    <source>
        <dbReference type="SMART" id="SM00899"/>
    </source>
</evidence>
<dbReference type="InterPro" id="IPR053184">
    <property type="entry name" value="FeoA-like"/>
</dbReference>
<dbReference type="Proteomes" id="UP000064844">
    <property type="component" value="Chromosome"/>
</dbReference>
<accession>A0A0S2W5B0</accession>
<evidence type="ECO:0000313" key="5">
    <source>
        <dbReference type="Proteomes" id="UP000064844"/>
    </source>
</evidence>
<feature type="domain" description="Ferrous iron transporter FeoA-like" evidence="2">
    <location>
        <begin position="1"/>
        <end position="69"/>
    </location>
</feature>
<evidence type="ECO:0000256" key="1">
    <source>
        <dbReference type="ARBA" id="ARBA00023004"/>
    </source>
</evidence>
<dbReference type="Proteomes" id="UP000245778">
    <property type="component" value="Unassembled WGS sequence"/>
</dbReference>
<gene>
    <name evidence="4" type="ORF">C7373_104307</name>
    <name evidence="3" type="ORF">IB211_01801</name>
</gene>
<keyword evidence="1" id="KW-0408">Iron</keyword>
<dbReference type="GeneID" id="93229050"/>
<dbReference type="eggNOG" id="COG1918">
    <property type="taxonomic scope" value="Bacteria"/>
</dbReference>
<dbReference type="KEGG" id="ibu:IB211_01801"/>
<dbReference type="PANTHER" id="PTHR43151">
    <property type="entry name" value="FEOA FAMILY PROTEIN"/>
    <property type="match status" value="1"/>
</dbReference>
<keyword evidence="5" id="KW-1185">Reference proteome</keyword>
<dbReference type="STRING" id="1297617.IB211_01801"/>
<dbReference type="SMART" id="SM00899">
    <property type="entry name" value="FeoA"/>
    <property type="match status" value="1"/>
</dbReference>
<dbReference type="EMBL" id="QEKK01000004">
    <property type="protein sequence ID" value="PVY58708.1"/>
    <property type="molecule type" value="Genomic_DNA"/>
</dbReference>
<dbReference type="OrthoDB" id="5984at2"/>
<dbReference type="Pfam" id="PF04023">
    <property type="entry name" value="FeoA"/>
    <property type="match status" value="1"/>
</dbReference>
<reference evidence="5" key="2">
    <citation type="submission" date="2015-04" db="EMBL/GenBank/DDBJ databases">
        <title>A butyrogenic pathway from the amino acid lysine in a human gut commensal.</title>
        <authorList>
            <person name="de Vos W.M."/>
            <person name="Bui N.T.P."/>
            <person name="Plugge C.M."/>
            <person name="Ritari J."/>
        </authorList>
    </citation>
    <scope>NUCLEOTIDE SEQUENCE [LARGE SCALE GENOMIC DNA]</scope>
    <source>
        <strain evidence="5">AF211</strain>
    </source>
</reference>
<name>A0A0S2W5B0_9FIRM</name>
<dbReference type="SUPFAM" id="SSF50037">
    <property type="entry name" value="C-terminal domain of transcriptional repressors"/>
    <property type="match status" value="1"/>
</dbReference>
<dbReference type="AlphaFoldDB" id="A0A0S2W5B0"/>
<evidence type="ECO:0000313" key="3">
    <source>
        <dbReference type="EMBL" id="ALP94192.1"/>
    </source>
</evidence>
<dbReference type="Gene3D" id="2.30.30.90">
    <property type="match status" value="1"/>
</dbReference>
<evidence type="ECO:0000313" key="4">
    <source>
        <dbReference type="EMBL" id="PVY58708.1"/>
    </source>
</evidence>
<sequence length="69" mass="7376">MPLTMAPSGTVTTVKKIHGKDETRRFLESLGFVEGGKVTVVSEMGGNLIVNIKDARIALSKSMAGRIMV</sequence>
<dbReference type="GO" id="GO:0046914">
    <property type="term" value="F:transition metal ion binding"/>
    <property type="evidence" value="ECO:0007669"/>
    <property type="project" value="InterPro"/>
</dbReference>
<proteinExistence type="predicted"/>
<reference evidence="4 6" key="3">
    <citation type="submission" date="2018-04" db="EMBL/GenBank/DDBJ databases">
        <title>Genomic Encyclopedia of Type Strains, Phase IV (KMG-IV): sequencing the most valuable type-strain genomes for metagenomic binning, comparative biology and taxonomic classification.</title>
        <authorList>
            <person name="Goeker M."/>
        </authorList>
    </citation>
    <scope>NUCLEOTIDE SEQUENCE [LARGE SCALE GENOMIC DNA]</scope>
    <source>
        <strain evidence="4 6">DSM 26588</strain>
    </source>
</reference>